<name>A0ABQ3QQZ1_9ACTN</name>
<sequence>MAAPTIKALVADWFLGYTRILCPHCPLSVRFRGVDAAEEKWLRTMMVDHITGHRQTA</sequence>
<dbReference type="EMBL" id="BNDY01000014">
    <property type="protein sequence ID" value="GHI39704.1"/>
    <property type="molecule type" value="Genomic_DNA"/>
</dbReference>
<keyword evidence="2" id="KW-1185">Reference proteome</keyword>
<accession>A0ABQ3QQZ1</accession>
<comment type="caution">
    <text evidence="1">The sequence shown here is derived from an EMBL/GenBank/DDBJ whole genome shotgun (WGS) entry which is preliminary data.</text>
</comment>
<evidence type="ECO:0000313" key="2">
    <source>
        <dbReference type="Proteomes" id="UP001050808"/>
    </source>
</evidence>
<reference evidence="1" key="1">
    <citation type="submission" date="2024-05" db="EMBL/GenBank/DDBJ databases">
        <title>Whole genome shotgun sequence of Streptomyces violascens NBRC 12920.</title>
        <authorList>
            <person name="Komaki H."/>
            <person name="Tamura T."/>
        </authorList>
    </citation>
    <scope>NUCLEOTIDE SEQUENCE</scope>
    <source>
        <strain evidence="1">NBRC 12920</strain>
    </source>
</reference>
<gene>
    <name evidence="1" type="ORF">Sviol_41120</name>
</gene>
<protein>
    <submittedName>
        <fullName evidence="1">Uncharacterized protein</fullName>
    </submittedName>
</protein>
<dbReference type="Proteomes" id="UP001050808">
    <property type="component" value="Unassembled WGS sequence"/>
</dbReference>
<organism evidence="1 2">
    <name type="scientific">Streptomyces violascens</name>
    <dbReference type="NCBI Taxonomy" id="67381"/>
    <lineage>
        <taxon>Bacteria</taxon>
        <taxon>Bacillati</taxon>
        <taxon>Actinomycetota</taxon>
        <taxon>Actinomycetes</taxon>
        <taxon>Kitasatosporales</taxon>
        <taxon>Streptomycetaceae</taxon>
        <taxon>Streptomyces</taxon>
    </lineage>
</organism>
<proteinExistence type="predicted"/>
<dbReference type="RefSeq" id="WP_189972010.1">
    <property type="nucleotide sequence ID" value="NZ_BMUA01000064.1"/>
</dbReference>
<evidence type="ECO:0000313" key="1">
    <source>
        <dbReference type="EMBL" id="GHI39704.1"/>
    </source>
</evidence>